<keyword evidence="1" id="KW-1133">Transmembrane helix</keyword>
<keyword evidence="4" id="KW-1185">Reference proteome</keyword>
<dbReference type="EMBL" id="KC292024">
    <property type="protein sequence ID" value="AGM11219.1"/>
    <property type="molecule type" value="Genomic_DNA"/>
</dbReference>
<evidence type="ECO:0000313" key="3">
    <source>
        <dbReference type="EMBL" id="AGM11219.1"/>
    </source>
</evidence>
<proteinExistence type="predicted"/>
<name>R4T6A3_9CAUD</name>
<keyword evidence="1" id="KW-0472">Membrane</keyword>
<evidence type="ECO:0000313" key="4">
    <source>
        <dbReference type="Proteomes" id="UP000203112"/>
    </source>
</evidence>
<dbReference type="Pfam" id="PF18902">
    <property type="entry name" value="DUF5658"/>
    <property type="match status" value="1"/>
</dbReference>
<evidence type="ECO:0000256" key="1">
    <source>
        <dbReference type="SAM" id="Phobius"/>
    </source>
</evidence>
<accession>R4T6A3</accession>
<dbReference type="GeneID" id="16194295"/>
<reference evidence="3 4" key="1">
    <citation type="submission" date="2012-12" db="EMBL/GenBank/DDBJ databases">
        <authorList>
            <person name="Sencilo A."/>
            <person name="Jacobs-Sera D."/>
            <person name="Russell D.A."/>
            <person name="Ko C."/>
            <person name="Atanasova N."/>
            <person name="Osterlund E."/>
            <person name="Oksanen H.M."/>
            <person name="Bamford D.H."/>
            <person name="Hatfull G.F."/>
            <person name="Roine E."/>
            <person name="Hendrix R.W."/>
        </authorList>
    </citation>
    <scope>NUCLEOTIDE SEQUENCE [LARGE SCALE GENOMIC DNA]</scope>
</reference>
<dbReference type="Proteomes" id="UP000203112">
    <property type="component" value="Segment"/>
</dbReference>
<gene>
    <name evidence="3" type="primary">54</name>
    <name evidence="3" type="ORF">HHTV2_54</name>
</gene>
<dbReference type="InterPro" id="IPR043717">
    <property type="entry name" value="DUF5658"/>
</dbReference>
<feature type="transmembrane region" description="Helical" evidence="1">
    <location>
        <begin position="81"/>
        <end position="101"/>
    </location>
</feature>
<protein>
    <recommendedName>
        <fullName evidence="2">DUF5658 domain-containing protein</fullName>
    </recommendedName>
</protein>
<dbReference type="KEGG" id="vg:16194295"/>
<dbReference type="RefSeq" id="YP_008060363.1">
    <property type="nucleotide sequence ID" value="NC_021340.1"/>
</dbReference>
<evidence type="ECO:0000259" key="2">
    <source>
        <dbReference type="Pfam" id="PF18902"/>
    </source>
</evidence>
<keyword evidence="1" id="KW-0812">Transmembrane</keyword>
<feature type="domain" description="DUF5658" evidence="2">
    <location>
        <begin position="12"/>
        <end position="99"/>
    </location>
</feature>
<organism evidence="3 4">
    <name type="scientific">Haloarcula hispanica tailed virus 2</name>
    <dbReference type="NCBI Taxonomy" id="1273751"/>
    <lineage>
        <taxon>Viruses</taxon>
        <taxon>Duplodnaviria</taxon>
        <taxon>Heunggongvirae</taxon>
        <taxon>Uroviricota</taxon>
        <taxon>Caudoviricetes</taxon>
        <taxon>Saparoviridae</taxon>
        <taxon>Halohivirus</taxon>
        <taxon>Halohivirus suolae</taxon>
        <taxon>Halohivirus HHTV2</taxon>
    </lineage>
</organism>
<sequence length="102" mass="10584">MRGRSAALWAAVLLVFVGGDVGTTLYGLHVAGAVEGHPVSAVVLQSFGLLGMLGAKVIVVLAALTLSRLPRNAYVRVSSPLTLLLVGTFLTTWNTVVILALT</sequence>
<feature type="transmembrane region" description="Helical" evidence="1">
    <location>
        <begin position="46"/>
        <end position="69"/>
    </location>
</feature>